<evidence type="ECO:0000256" key="1">
    <source>
        <dbReference type="ARBA" id="ARBA00004496"/>
    </source>
</evidence>
<dbReference type="SUPFAM" id="SSF89028">
    <property type="entry name" value="Cobalamin adenosyltransferase-like"/>
    <property type="match status" value="1"/>
</dbReference>
<evidence type="ECO:0000256" key="2">
    <source>
        <dbReference type="ARBA" id="ARBA00005121"/>
    </source>
</evidence>
<evidence type="ECO:0000259" key="16">
    <source>
        <dbReference type="Pfam" id="PF01923"/>
    </source>
</evidence>
<evidence type="ECO:0000256" key="4">
    <source>
        <dbReference type="ARBA" id="ARBA00012454"/>
    </source>
</evidence>
<keyword evidence="6" id="KW-0963">Cytoplasm</keyword>
<comment type="similarity">
    <text evidence="3 15">Belongs to the Cob(I)alamin adenosyltransferase family.</text>
</comment>
<evidence type="ECO:0000256" key="14">
    <source>
        <dbReference type="ARBA" id="ARBA00048692"/>
    </source>
</evidence>
<dbReference type="InterPro" id="IPR016030">
    <property type="entry name" value="CblAdoTrfase-like"/>
</dbReference>
<evidence type="ECO:0000256" key="7">
    <source>
        <dbReference type="ARBA" id="ARBA00022679"/>
    </source>
</evidence>
<protein>
    <recommendedName>
        <fullName evidence="5 15">Corrinoid adenosyltransferase</fullName>
        <ecNumber evidence="4 15">2.5.1.17</ecNumber>
    </recommendedName>
    <alternativeName>
        <fullName evidence="10 15">Cob(II)alamin adenosyltransferase</fullName>
    </alternativeName>
    <alternativeName>
        <fullName evidence="12 15">Cob(II)yrinic acid a,c-diamide adenosyltransferase</fullName>
    </alternativeName>
    <alternativeName>
        <fullName evidence="11 15">Cobinamide/cobalamin adenosyltransferase</fullName>
    </alternativeName>
</protein>
<evidence type="ECO:0000256" key="5">
    <source>
        <dbReference type="ARBA" id="ARBA00020963"/>
    </source>
</evidence>
<evidence type="ECO:0000256" key="15">
    <source>
        <dbReference type="RuleBase" id="RU366026"/>
    </source>
</evidence>
<evidence type="ECO:0000313" key="18">
    <source>
        <dbReference type="Proteomes" id="UP000199415"/>
    </source>
</evidence>
<dbReference type="GO" id="GO:0005737">
    <property type="term" value="C:cytoplasm"/>
    <property type="evidence" value="ECO:0007669"/>
    <property type="project" value="UniProtKB-SubCell"/>
</dbReference>
<dbReference type="RefSeq" id="WP_090021815.1">
    <property type="nucleotide sequence ID" value="NZ_FNCE01000014.1"/>
</dbReference>
<evidence type="ECO:0000256" key="11">
    <source>
        <dbReference type="ARBA" id="ARBA00033334"/>
    </source>
</evidence>
<evidence type="ECO:0000256" key="12">
    <source>
        <dbReference type="ARBA" id="ARBA00033354"/>
    </source>
</evidence>
<dbReference type="Pfam" id="PF01923">
    <property type="entry name" value="Cob_adeno_trans"/>
    <property type="match status" value="1"/>
</dbReference>
<accession>A0A1G7UGR9</accession>
<dbReference type="Proteomes" id="UP000199415">
    <property type="component" value="Unassembled WGS sequence"/>
</dbReference>
<comment type="subcellular location">
    <subcellularLocation>
        <location evidence="1">Cytoplasm</location>
    </subcellularLocation>
</comment>
<name>A0A1G7UGR9_9PROT</name>
<evidence type="ECO:0000256" key="10">
    <source>
        <dbReference type="ARBA" id="ARBA00031529"/>
    </source>
</evidence>
<dbReference type="GO" id="GO:0008817">
    <property type="term" value="F:corrinoid adenosyltransferase activity"/>
    <property type="evidence" value="ECO:0007669"/>
    <property type="project" value="UniProtKB-UniRule"/>
</dbReference>
<reference evidence="17 18" key="1">
    <citation type="submission" date="2016-10" db="EMBL/GenBank/DDBJ databases">
        <authorList>
            <person name="de Groot N.N."/>
        </authorList>
    </citation>
    <scope>NUCLEOTIDE SEQUENCE [LARGE SCALE GENOMIC DNA]</scope>
    <source>
        <strain evidence="17 18">DSM 25584</strain>
    </source>
</reference>
<comment type="catalytic activity">
    <reaction evidence="13 15">
        <text>2 cob(II)yrinate a,c diamide + reduced [electron-transfer flavoprotein] + 2 ATP = 2 adenosylcob(III)yrinate a,c-diamide + 2 triphosphate + oxidized [electron-transfer flavoprotein] + 3 H(+)</text>
        <dbReference type="Rhea" id="RHEA:11528"/>
        <dbReference type="Rhea" id="RHEA-COMP:10685"/>
        <dbReference type="Rhea" id="RHEA-COMP:10686"/>
        <dbReference type="ChEBI" id="CHEBI:15378"/>
        <dbReference type="ChEBI" id="CHEBI:18036"/>
        <dbReference type="ChEBI" id="CHEBI:30616"/>
        <dbReference type="ChEBI" id="CHEBI:57692"/>
        <dbReference type="ChEBI" id="CHEBI:58307"/>
        <dbReference type="ChEBI" id="CHEBI:58503"/>
        <dbReference type="ChEBI" id="CHEBI:58537"/>
        <dbReference type="EC" id="2.5.1.17"/>
    </reaction>
</comment>
<dbReference type="STRING" id="1082479.SAMN05216241_11433"/>
<evidence type="ECO:0000256" key="6">
    <source>
        <dbReference type="ARBA" id="ARBA00022490"/>
    </source>
</evidence>
<evidence type="ECO:0000256" key="3">
    <source>
        <dbReference type="ARBA" id="ARBA00007487"/>
    </source>
</evidence>
<dbReference type="PANTHER" id="PTHR12213:SF0">
    <property type="entry name" value="CORRINOID ADENOSYLTRANSFERASE MMAB"/>
    <property type="match status" value="1"/>
</dbReference>
<keyword evidence="18" id="KW-1185">Reference proteome</keyword>
<comment type="catalytic activity">
    <reaction evidence="14 15">
        <text>2 cob(II)alamin + reduced [electron-transfer flavoprotein] + 2 ATP = 2 adenosylcob(III)alamin + 2 triphosphate + oxidized [electron-transfer flavoprotein] + 3 H(+)</text>
        <dbReference type="Rhea" id="RHEA:28671"/>
        <dbReference type="Rhea" id="RHEA-COMP:10685"/>
        <dbReference type="Rhea" id="RHEA-COMP:10686"/>
        <dbReference type="ChEBI" id="CHEBI:15378"/>
        <dbReference type="ChEBI" id="CHEBI:16304"/>
        <dbReference type="ChEBI" id="CHEBI:18036"/>
        <dbReference type="ChEBI" id="CHEBI:18408"/>
        <dbReference type="ChEBI" id="CHEBI:30616"/>
        <dbReference type="ChEBI" id="CHEBI:57692"/>
        <dbReference type="ChEBI" id="CHEBI:58307"/>
        <dbReference type="EC" id="2.5.1.17"/>
    </reaction>
</comment>
<keyword evidence="8 15" id="KW-0547">Nucleotide-binding</keyword>
<dbReference type="AlphaFoldDB" id="A0A1G7UGR9"/>
<dbReference type="GO" id="GO:0009236">
    <property type="term" value="P:cobalamin biosynthetic process"/>
    <property type="evidence" value="ECO:0007669"/>
    <property type="project" value="UniProtKB-UniRule"/>
</dbReference>
<dbReference type="UniPathway" id="UPA00148">
    <property type="reaction ID" value="UER00233"/>
</dbReference>
<keyword evidence="7 15" id="KW-0808">Transferase</keyword>
<dbReference type="PANTHER" id="PTHR12213">
    <property type="entry name" value="CORRINOID ADENOSYLTRANSFERASE"/>
    <property type="match status" value="1"/>
</dbReference>
<evidence type="ECO:0000256" key="8">
    <source>
        <dbReference type="ARBA" id="ARBA00022741"/>
    </source>
</evidence>
<keyword evidence="9 15" id="KW-0067">ATP-binding</keyword>
<dbReference type="InterPro" id="IPR029499">
    <property type="entry name" value="PduO-typ"/>
</dbReference>
<organism evidence="17 18">
    <name type="scientific">Limimonas halophila</name>
    <dbReference type="NCBI Taxonomy" id="1082479"/>
    <lineage>
        <taxon>Bacteria</taxon>
        <taxon>Pseudomonadati</taxon>
        <taxon>Pseudomonadota</taxon>
        <taxon>Alphaproteobacteria</taxon>
        <taxon>Rhodospirillales</taxon>
        <taxon>Rhodovibrionaceae</taxon>
        <taxon>Limimonas</taxon>
    </lineage>
</organism>
<dbReference type="Gene3D" id="1.20.1200.10">
    <property type="entry name" value="Cobalamin adenosyltransferase-like"/>
    <property type="match status" value="1"/>
</dbReference>
<proteinExistence type="inferred from homology"/>
<comment type="pathway">
    <text evidence="2 15">Cofactor biosynthesis; adenosylcobalamin biosynthesis; adenosylcobalamin from cob(II)yrinate a,c-diamide: step 2/7.</text>
</comment>
<dbReference type="GO" id="GO:0005524">
    <property type="term" value="F:ATP binding"/>
    <property type="evidence" value="ECO:0007669"/>
    <property type="project" value="UniProtKB-UniRule"/>
</dbReference>
<dbReference type="EC" id="2.5.1.17" evidence="4 15"/>
<feature type="domain" description="Cobalamin adenosyltransferase-like" evidence="16">
    <location>
        <begin position="7"/>
        <end position="170"/>
    </location>
</feature>
<dbReference type="FunFam" id="1.20.1200.10:FF:000003">
    <property type="entry name" value="ATP:cob(I)alamin adenosyltransferase"/>
    <property type="match status" value="1"/>
</dbReference>
<dbReference type="InterPro" id="IPR036451">
    <property type="entry name" value="CblAdoTrfase-like_sf"/>
</dbReference>
<dbReference type="EMBL" id="FNCE01000014">
    <property type="protein sequence ID" value="SDG46703.1"/>
    <property type="molecule type" value="Genomic_DNA"/>
</dbReference>
<evidence type="ECO:0000256" key="13">
    <source>
        <dbReference type="ARBA" id="ARBA00048555"/>
    </source>
</evidence>
<keyword evidence="15" id="KW-0169">Cobalamin biosynthesis</keyword>
<evidence type="ECO:0000313" key="17">
    <source>
        <dbReference type="EMBL" id="SDG46703.1"/>
    </source>
</evidence>
<evidence type="ECO:0000256" key="9">
    <source>
        <dbReference type="ARBA" id="ARBA00022840"/>
    </source>
</evidence>
<dbReference type="OrthoDB" id="9778896at2"/>
<gene>
    <name evidence="17" type="ORF">SAMN05216241_11433</name>
</gene>
<sequence length="188" mass="20701">MVQLTRIYTRGGDKGQTSLGSGRRVRKHDPRVTAYGTVDEANAAIGVARLHVPEAIDRMLVRIQNDLFDVGADLCTPEQDEPEFTPLRVTEDQVAWLEARVDEINADLPPLKSFVLPGGSAGAAHLHQARCIARRAERDITLLAEDEAINLDALRYMNRLSDLLFVLARHANADGAGDVLWKPGENRA</sequence>
<dbReference type="NCBIfam" id="TIGR00636">
    <property type="entry name" value="PduO_Nterm"/>
    <property type="match status" value="1"/>
</dbReference>